<protein>
    <submittedName>
        <fullName evidence="2">SKP1 component POZ domain-containing protein</fullName>
    </submittedName>
</protein>
<proteinExistence type="predicted"/>
<reference evidence="2" key="1">
    <citation type="submission" date="2022-11" db="UniProtKB">
        <authorList>
            <consortium name="WormBaseParasite"/>
        </authorList>
    </citation>
    <scope>IDENTIFICATION</scope>
</reference>
<dbReference type="AlphaFoldDB" id="A0A915E0N2"/>
<name>A0A915E0N2_9BILA</name>
<sequence length="105" mass="12085">MPWIPNSRISSPCLCILDRASAVTFQFELPDGAKHNTEVELTHLTITSGDVSMAIVNYCHAHRIQCPDVRHQDLLIEREDEDQFPKQFLENVDFLVEEKSTNMEQ</sequence>
<accession>A0A915E0N2</accession>
<dbReference type="WBParaSite" id="jg24652">
    <property type="protein sequence ID" value="jg24652"/>
    <property type="gene ID" value="jg24652"/>
</dbReference>
<evidence type="ECO:0000313" key="1">
    <source>
        <dbReference type="Proteomes" id="UP000887574"/>
    </source>
</evidence>
<evidence type="ECO:0000313" key="2">
    <source>
        <dbReference type="WBParaSite" id="jg24652"/>
    </source>
</evidence>
<organism evidence="1 2">
    <name type="scientific">Ditylenchus dipsaci</name>
    <dbReference type="NCBI Taxonomy" id="166011"/>
    <lineage>
        <taxon>Eukaryota</taxon>
        <taxon>Metazoa</taxon>
        <taxon>Ecdysozoa</taxon>
        <taxon>Nematoda</taxon>
        <taxon>Chromadorea</taxon>
        <taxon>Rhabditida</taxon>
        <taxon>Tylenchina</taxon>
        <taxon>Tylenchomorpha</taxon>
        <taxon>Sphaerularioidea</taxon>
        <taxon>Anguinidae</taxon>
        <taxon>Anguininae</taxon>
        <taxon>Ditylenchus</taxon>
    </lineage>
</organism>
<keyword evidence="1" id="KW-1185">Reference proteome</keyword>
<dbReference type="Proteomes" id="UP000887574">
    <property type="component" value="Unplaced"/>
</dbReference>